<dbReference type="Pfam" id="PF00534">
    <property type="entry name" value="Glycos_transf_1"/>
    <property type="match status" value="1"/>
</dbReference>
<keyword evidence="2" id="KW-0812">Transmembrane</keyword>
<keyword evidence="2" id="KW-0472">Membrane</keyword>
<evidence type="ECO:0000313" key="4">
    <source>
        <dbReference type="EMBL" id="OGF08143.1"/>
    </source>
</evidence>
<dbReference type="Proteomes" id="UP000177230">
    <property type="component" value="Unassembled WGS sequence"/>
</dbReference>
<dbReference type="SUPFAM" id="SSF53756">
    <property type="entry name" value="UDP-Glycosyltransferase/glycogen phosphorylase"/>
    <property type="match status" value="1"/>
</dbReference>
<dbReference type="Gene3D" id="3.40.50.2000">
    <property type="entry name" value="Glycogen Phosphorylase B"/>
    <property type="match status" value="1"/>
</dbReference>
<comment type="caution">
    <text evidence="4">The sequence shown here is derived from an EMBL/GenBank/DDBJ whole genome shotgun (WGS) entry which is preliminary data.</text>
</comment>
<dbReference type="EMBL" id="MFFM01000048">
    <property type="protein sequence ID" value="OGF08143.1"/>
    <property type="molecule type" value="Genomic_DNA"/>
</dbReference>
<protein>
    <recommendedName>
        <fullName evidence="3">Glycosyl transferase family 1 domain-containing protein</fullName>
    </recommendedName>
</protein>
<proteinExistence type="predicted"/>
<evidence type="ECO:0000256" key="1">
    <source>
        <dbReference type="ARBA" id="ARBA00022679"/>
    </source>
</evidence>
<evidence type="ECO:0000313" key="5">
    <source>
        <dbReference type="Proteomes" id="UP000177230"/>
    </source>
</evidence>
<evidence type="ECO:0000259" key="3">
    <source>
        <dbReference type="Pfam" id="PF00534"/>
    </source>
</evidence>
<dbReference type="GO" id="GO:0016757">
    <property type="term" value="F:glycosyltransferase activity"/>
    <property type="evidence" value="ECO:0007669"/>
    <property type="project" value="InterPro"/>
</dbReference>
<accession>A0A1F5R269</accession>
<keyword evidence="2" id="KW-1133">Transmembrane helix</keyword>
<dbReference type="PANTHER" id="PTHR46401:SF2">
    <property type="entry name" value="GLYCOSYLTRANSFERASE WBBK-RELATED"/>
    <property type="match status" value="1"/>
</dbReference>
<sequence>MISKRYTLRTSSNLYSGIVEHLKNNHNFCDLYYRDNYKCMKNKLSLIVDIIRDIYFTFKVAGKINNADTVIGFSYMGLALLIFTKMRIINVRKKYWYGLFLHSQIAIDLLGYLLKIFDDGKTIFVVFSKYEITLYSKHLKLPKDRFRYVPLPYYPPNPEAKTEFTNNYKPKYQSYYFSGGYSNRDYIALINVFREVKENLIIACSHLNTEIENIKISDNISILYDVKTYNFIELLMGSKACILPMKSNTGAAGQMVVADSMYLKKVIIASNTDIIKEYVDDGITGILLGNIMQDLPTVLKDITIYPKKFQQMGERAYKSLLNRYSKEMVYEEVTKLVGSQDEVITMIS</sequence>
<organism evidence="4 5">
    <name type="scientific">Candidatus Edwardsbacteria bacterium GWF2_54_11</name>
    <dbReference type="NCBI Taxonomy" id="1817851"/>
    <lineage>
        <taxon>Bacteria</taxon>
        <taxon>Candidatus Edwardsiibacteriota</taxon>
    </lineage>
</organism>
<keyword evidence="1" id="KW-0808">Transferase</keyword>
<feature type="domain" description="Glycosyl transferase family 1" evidence="3">
    <location>
        <begin position="207"/>
        <end position="318"/>
    </location>
</feature>
<dbReference type="AlphaFoldDB" id="A0A1F5R269"/>
<evidence type="ECO:0000256" key="2">
    <source>
        <dbReference type="SAM" id="Phobius"/>
    </source>
</evidence>
<reference evidence="4 5" key="1">
    <citation type="journal article" date="2016" name="Nat. Commun.">
        <title>Thousands of microbial genomes shed light on interconnected biogeochemical processes in an aquifer system.</title>
        <authorList>
            <person name="Anantharaman K."/>
            <person name="Brown C.T."/>
            <person name="Hug L.A."/>
            <person name="Sharon I."/>
            <person name="Castelle C.J."/>
            <person name="Probst A.J."/>
            <person name="Thomas B.C."/>
            <person name="Singh A."/>
            <person name="Wilkins M.J."/>
            <person name="Karaoz U."/>
            <person name="Brodie E.L."/>
            <person name="Williams K.H."/>
            <person name="Hubbard S.S."/>
            <person name="Banfield J.F."/>
        </authorList>
    </citation>
    <scope>NUCLEOTIDE SEQUENCE [LARGE SCALE GENOMIC DNA]</scope>
</reference>
<feature type="transmembrane region" description="Helical" evidence="2">
    <location>
        <begin position="64"/>
        <end position="83"/>
    </location>
</feature>
<dbReference type="InterPro" id="IPR001296">
    <property type="entry name" value="Glyco_trans_1"/>
</dbReference>
<name>A0A1F5R269_9BACT</name>
<gene>
    <name evidence="4" type="ORF">A2024_08165</name>
</gene>
<dbReference type="GO" id="GO:0009103">
    <property type="term" value="P:lipopolysaccharide biosynthetic process"/>
    <property type="evidence" value="ECO:0007669"/>
    <property type="project" value="TreeGrafter"/>
</dbReference>
<dbReference type="PANTHER" id="PTHR46401">
    <property type="entry name" value="GLYCOSYLTRANSFERASE WBBK-RELATED"/>
    <property type="match status" value="1"/>
</dbReference>